<evidence type="ECO:0000313" key="12">
    <source>
        <dbReference type="Proteomes" id="UP000002524"/>
    </source>
</evidence>
<dbReference type="HAMAP" id="MF_00945_B">
    <property type="entry name" value="NusA_B"/>
    <property type="match status" value="1"/>
</dbReference>
<keyword evidence="1 7" id="KW-0806">Transcription termination</keyword>
<feature type="domain" description="Transcription factor NusA N-terminal" evidence="8">
    <location>
        <begin position="11"/>
        <end position="131"/>
    </location>
</feature>
<dbReference type="PATRIC" id="fig|243230.17.peg.2010"/>
<dbReference type="Pfam" id="PF08529">
    <property type="entry name" value="NusA_N"/>
    <property type="match status" value="1"/>
</dbReference>
<evidence type="ECO:0000259" key="10">
    <source>
        <dbReference type="Pfam" id="PF26594"/>
    </source>
</evidence>
<dbReference type="FunFam" id="2.40.50.140:FF:000058">
    <property type="entry name" value="Transcription termination/antitermination protein NusA"/>
    <property type="match status" value="1"/>
</dbReference>
<dbReference type="GO" id="GO:0006353">
    <property type="term" value="P:DNA-templated transcription termination"/>
    <property type="evidence" value="ECO:0007669"/>
    <property type="project" value="UniProtKB-UniRule"/>
</dbReference>
<protein>
    <recommendedName>
        <fullName evidence="7">Transcription termination/antitermination protein NusA</fullName>
    </recommendedName>
</protein>
<keyword evidence="2 7" id="KW-0963">Cytoplasm</keyword>
<evidence type="ECO:0000256" key="4">
    <source>
        <dbReference type="ARBA" id="ARBA00022884"/>
    </source>
</evidence>
<dbReference type="Gene3D" id="3.30.300.20">
    <property type="match status" value="2"/>
</dbReference>
<evidence type="ECO:0000256" key="3">
    <source>
        <dbReference type="ARBA" id="ARBA00022814"/>
    </source>
</evidence>
<dbReference type="STRING" id="243230.DR_1797"/>
<proteinExistence type="inferred from homology"/>
<dbReference type="OrthoDB" id="9807233at2"/>
<sequence length="401" mass="44178">MQGVVMSQDVNFAEALREVAQARNINELQLIEAFEQSLQQAYVRNVEPDKRIEVHLDPQSGVLEVLIVREVVEKVEDEHMQISLADALELDPGVEIGMEMEFPVDQEMFSRIALQAAKQTLTQKMRETERNVVFNEYKDREGQVLNAQVVRSDNKGNWFVELGAGEAILPPREQIPGEKLTPGGRVKIYLKEVRKTPKGPTILASRADERLLDYLLKQEIPEVANGIVEVKAIAREAGQRSKVAVFSHNSNVDPIGACIGHRGNRIQAVTGELGRERVDVILWDANTREFIRNALSPAKVGPIEVQQDSRDATVTVTPDQLSLAIGKGGQNVRLAAKLTGFKIDLRETAAISDLDAAMQQALEEEQQGGGNENAAQSAFDALFKDSKSVATASPDDVNPES</sequence>
<dbReference type="PANTHER" id="PTHR22648:SF0">
    <property type="entry name" value="TRANSCRIPTION TERMINATION_ANTITERMINATION PROTEIN NUSA"/>
    <property type="match status" value="1"/>
</dbReference>
<dbReference type="PaxDb" id="243230-DR_1797"/>
<dbReference type="EMBL" id="AE000513">
    <property type="protein sequence ID" value="AAF11353.1"/>
    <property type="molecule type" value="Genomic_DNA"/>
</dbReference>
<dbReference type="AlphaFoldDB" id="Q9RTG7"/>
<comment type="subcellular location">
    <subcellularLocation>
        <location evidence="7">Cytoplasm</location>
    </subcellularLocation>
</comment>
<dbReference type="SUPFAM" id="SSF50249">
    <property type="entry name" value="Nucleic acid-binding proteins"/>
    <property type="match status" value="1"/>
</dbReference>
<dbReference type="Pfam" id="PF26594">
    <property type="entry name" value="KH_NusA_2nd"/>
    <property type="match status" value="1"/>
</dbReference>
<dbReference type="PANTHER" id="PTHR22648">
    <property type="entry name" value="TRANSCRIPTION TERMINATION FACTOR NUSA"/>
    <property type="match status" value="1"/>
</dbReference>
<dbReference type="Gene3D" id="3.30.1480.10">
    <property type="entry name" value="NusA, N-terminal domain"/>
    <property type="match status" value="1"/>
</dbReference>
<evidence type="ECO:0000259" key="9">
    <source>
        <dbReference type="Pfam" id="PF13184"/>
    </source>
</evidence>
<dbReference type="eggNOG" id="COG0195">
    <property type="taxonomic scope" value="Bacteria"/>
</dbReference>
<feature type="domain" description="Transcription factor NusA first KH" evidence="9">
    <location>
        <begin position="206"/>
        <end position="283"/>
    </location>
</feature>
<dbReference type="CDD" id="cd02134">
    <property type="entry name" value="KH-II_NusA_rpt1"/>
    <property type="match status" value="1"/>
</dbReference>
<evidence type="ECO:0000256" key="5">
    <source>
        <dbReference type="ARBA" id="ARBA00023015"/>
    </source>
</evidence>
<comment type="subunit">
    <text evidence="7">Monomer. Binds directly to the core enzyme of the DNA-dependent RNA polymerase and to nascent RNA.</text>
</comment>
<dbReference type="InterPro" id="IPR036555">
    <property type="entry name" value="NusA_N_sf"/>
</dbReference>
<dbReference type="HOGENOM" id="CLU_029242_2_2_0"/>
<keyword evidence="3 7" id="KW-0889">Transcription antitermination</keyword>
<evidence type="ECO:0000259" key="8">
    <source>
        <dbReference type="Pfam" id="PF08529"/>
    </source>
</evidence>
<dbReference type="InterPro" id="IPR009019">
    <property type="entry name" value="KH_sf_prok-type"/>
</dbReference>
<dbReference type="InterPro" id="IPR010213">
    <property type="entry name" value="TF_NusA"/>
</dbReference>
<dbReference type="InterPro" id="IPR012340">
    <property type="entry name" value="NA-bd_OB-fold"/>
</dbReference>
<evidence type="ECO:0000256" key="1">
    <source>
        <dbReference type="ARBA" id="ARBA00022472"/>
    </source>
</evidence>
<dbReference type="Gene3D" id="2.40.50.140">
    <property type="entry name" value="Nucleic acid-binding proteins"/>
    <property type="match status" value="1"/>
</dbReference>
<comment type="function">
    <text evidence="7">Participates in both transcription termination and antitermination.</text>
</comment>
<dbReference type="PIR" id="A75351">
    <property type="entry name" value="A75351"/>
</dbReference>
<dbReference type="SUPFAM" id="SSF54814">
    <property type="entry name" value="Prokaryotic type KH domain (KH-domain type II)"/>
    <property type="match status" value="2"/>
</dbReference>
<dbReference type="Pfam" id="PF13184">
    <property type="entry name" value="KH_NusA_1st"/>
    <property type="match status" value="1"/>
</dbReference>
<dbReference type="FunCoup" id="Q9RTG7">
    <property type="interactions" value="333"/>
</dbReference>
<evidence type="ECO:0000256" key="7">
    <source>
        <dbReference type="HAMAP-Rule" id="MF_00945"/>
    </source>
</evidence>
<dbReference type="InterPro" id="IPR013735">
    <property type="entry name" value="TF_NusA_N"/>
</dbReference>
<dbReference type="KEGG" id="dra:DR_1797"/>
<dbReference type="NCBIfam" id="TIGR01953">
    <property type="entry name" value="NusA"/>
    <property type="match status" value="1"/>
</dbReference>
<dbReference type="InterPro" id="IPR025249">
    <property type="entry name" value="TF_NusA_KH_1st"/>
</dbReference>
<dbReference type="GO" id="GO:0031564">
    <property type="term" value="P:transcription antitermination"/>
    <property type="evidence" value="ECO:0000318"/>
    <property type="project" value="GO_Central"/>
</dbReference>
<keyword evidence="4 7" id="KW-0694">RNA-binding</keyword>
<dbReference type="Proteomes" id="UP000002524">
    <property type="component" value="Chromosome 1"/>
</dbReference>
<name>Q9RTG7_DEIRA</name>
<feature type="domain" description="NusA-like second KH" evidence="10">
    <location>
        <begin position="288"/>
        <end position="349"/>
    </location>
</feature>
<gene>
    <name evidence="7" type="primary">nusA</name>
    <name evidence="11" type="ordered locus">DR_1797</name>
</gene>
<dbReference type="FunFam" id="3.30.300.20:FF:000005">
    <property type="entry name" value="Transcription termination/antitermination protein NusA"/>
    <property type="match status" value="1"/>
</dbReference>
<dbReference type="EnsemblBacteria" id="AAF11353">
    <property type="protein sequence ID" value="AAF11353"/>
    <property type="gene ID" value="DR_1797"/>
</dbReference>
<evidence type="ECO:0000256" key="6">
    <source>
        <dbReference type="ARBA" id="ARBA00023163"/>
    </source>
</evidence>
<keyword evidence="5 7" id="KW-0805">Transcription regulation</keyword>
<dbReference type="InterPro" id="IPR030842">
    <property type="entry name" value="TF_NusA_bacterial"/>
</dbReference>
<dbReference type="CDD" id="cd22529">
    <property type="entry name" value="KH-II_NusA_rpt2"/>
    <property type="match status" value="1"/>
</dbReference>
<dbReference type="GO" id="GO:0005829">
    <property type="term" value="C:cytosol"/>
    <property type="evidence" value="ECO:0000318"/>
    <property type="project" value="GO_Central"/>
</dbReference>
<evidence type="ECO:0000313" key="11">
    <source>
        <dbReference type="EMBL" id="AAF11353.1"/>
    </source>
</evidence>
<dbReference type="InterPro" id="IPR015946">
    <property type="entry name" value="KH_dom-like_a/b"/>
</dbReference>
<dbReference type="InterPro" id="IPR058582">
    <property type="entry name" value="KH_NusA_2nd"/>
</dbReference>
<dbReference type="FunFam" id="3.30.300.20:FF:000002">
    <property type="entry name" value="Transcription termination/antitermination protein NusA"/>
    <property type="match status" value="1"/>
</dbReference>
<dbReference type="SUPFAM" id="SSF69705">
    <property type="entry name" value="Transcription factor NusA, N-terminal domain"/>
    <property type="match status" value="1"/>
</dbReference>
<dbReference type="GO" id="GO:0003700">
    <property type="term" value="F:DNA-binding transcription factor activity"/>
    <property type="evidence" value="ECO:0007669"/>
    <property type="project" value="InterPro"/>
</dbReference>
<keyword evidence="6 7" id="KW-0804">Transcription</keyword>
<dbReference type="InParanoid" id="Q9RTG7"/>
<dbReference type="CDD" id="cd04455">
    <property type="entry name" value="S1_NusA"/>
    <property type="match status" value="1"/>
</dbReference>
<evidence type="ECO:0000256" key="2">
    <source>
        <dbReference type="ARBA" id="ARBA00022490"/>
    </source>
</evidence>
<organism evidence="11 12">
    <name type="scientific">Deinococcus radiodurans (strain ATCC 13939 / DSM 20539 / JCM 16871 / CCUG 27074 / LMG 4051 / NBRC 15346 / NCIMB 9279 / VKM B-1422 / R1)</name>
    <dbReference type="NCBI Taxonomy" id="243230"/>
    <lineage>
        <taxon>Bacteria</taxon>
        <taxon>Thermotogati</taxon>
        <taxon>Deinococcota</taxon>
        <taxon>Deinococci</taxon>
        <taxon>Deinococcales</taxon>
        <taxon>Deinococcaceae</taxon>
        <taxon>Deinococcus</taxon>
    </lineage>
</organism>
<keyword evidence="12" id="KW-1185">Reference proteome</keyword>
<dbReference type="GO" id="GO:0003723">
    <property type="term" value="F:RNA binding"/>
    <property type="evidence" value="ECO:0007669"/>
    <property type="project" value="UniProtKB-UniRule"/>
</dbReference>
<comment type="similarity">
    <text evidence="7">Belongs to the NusA family.</text>
</comment>
<accession>Q9RTG7</accession>
<reference evidence="11 12" key="1">
    <citation type="journal article" date="1999" name="Science">
        <title>Genome sequence of the radioresistant bacterium Deinococcus radiodurans R1.</title>
        <authorList>
            <person name="White O."/>
            <person name="Eisen J.A."/>
            <person name="Heidelberg J.F."/>
            <person name="Hickey E.K."/>
            <person name="Peterson J.D."/>
            <person name="Dodson R.J."/>
            <person name="Haft D.H."/>
            <person name="Gwinn M.L."/>
            <person name="Nelson W.C."/>
            <person name="Richardson D.L."/>
            <person name="Moffat K.S."/>
            <person name="Qin H."/>
            <person name="Jiang L."/>
            <person name="Pamphile W."/>
            <person name="Crosby M."/>
            <person name="Shen M."/>
            <person name="Vamathevan J.J."/>
            <person name="Lam P."/>
            <person name="McDonald L."/>
            <person name="Utterback T."/>
            <person name="Zalewski C."/>
            <person name="Makarova K.S."/>
            <person name="Aravind L."/>
            <person name="Daly M.J."/>
            <person name="Minton K.W."/>
            <person name="Fleischmann R.D."/>
            <person name="Ketchum K.A."/>
            <person name="Nelson K.E."/>
            <person name="Salzberg S."/>
            <person name="Smith H.O."/>
            <person name="Venter J.C."/>
            <person name="Fraser C.M."/>
        </authorList>
    </citation>
    <scope>NUCLEOTIDE SEQUENCE [LARGE SCALE GENOMIC DNA]</scope>
    <source>
        <strain evidence="12">ATCC 13939 / DSM 20539 / JCM 16871 / LMG 4051 / NBRC 15346 / NCIMB 9279 / R1 / VKM B-1422</strain>
    </source>
</reference>
<dbReference type="PROSITE" id="PS50084">
    <property type="entry name" value="KH_TYPE_1"/>
    <property type="match status" value="1"/>
</dbReference>